<dbReference type="PROSITE" id="PS01334">
    <property type="entry name" value="PYRASE_CYS"/>
    <property type="match status" value="1"/>
</dbReference>
<comment type="catalytic activity">
    <reaction evidence="6">
        <text>Release of an N-terminal pyroglutamyl group from a polypeptide, the second amino acid generally not being Pro.</text>
        <dbReference type="EC" id="3.4.19.3"/>
    </reaction>
</comment>
<dbReference type="InterPro" id="IPR000816">
    <property type="entry name" value="Peptidase_C15"/>
</dbReference>
<keyword evidence="9" id="KW-1185">Reference proteome</keyword>
<dbReference type="Pfam" id="PF01470">
    <property type="entry name" value="Peptidase_C15"/>
    <property type="match status" value="1"/>
</dbReference>
<dbReference type="Proteomes" id="UP001055025">
    <property type="component" value="Unassembled WGS sequence"/>
</dbReference>
<feature type="active site" evidence="6">
    <location>
        <position position="143"/>
    </location>
</feature>
<keyword evidence="5" id="KW-0788">Thiol protease</keyword>
<evidence type="ECO:0000256" key="1">
    <source>
        <dbReference type="ARBA" id="ARBA00006641"/>
    </source>
</evidence>
<proteinExistence type="inferred from homology"/>
<dbReference type="InterPro" id="IPR033694">
    <property type="entry name" value="PGPEP1_Cys_AS"/>
</dbReference>
<dbReference type="GO" id="GO:0005829">
    <property type="term" value="C:cytosol"/>
    <property type="evidence" value="ECO:0007669"/>
    <property type="project" value="InterPro"/>
</dbReference>
<evidence type="ECO:0000256" key="2">
    <source>
        <dbReference type="ARBA" id="ARBA00022490"/>
    </source>
</evidence>
<keyword evidence="4" id="KW-0378">Hydrolase</keyword>
<sequence>MRVLVTAFEPFGGQEDNASRLAVGALPATVAGVPVERAVLPCVFGAAAEAALAAVDSVRPDVVLACGEHRGAAGIAVERVALNLASTPPDRPDNGGSAPEERPLVPGAPGSLCATVPVADCVRAAQAAGVPAHLSCSAGLYVCNSVMYALLLRQHGPHGPGTAAPAMAGFVHVPGTPAQASRGILAEPLPSMDTALSARGLEAVVAACVGVLRQGRA</sequence>
<feature type="region of interest" description="Disordered" evidence="7">
    <location>
        <begin position="85"/>
        <end position="104"/>
    </location>
</feature>
<dbReference type="SUPFAM" id="SSF53182">
    <property type="entry name" value="Pyrrolidone carboxyl peptidase (pyroglutamate aminopeptidase)"/>
    <property type="match status" value="1"/>
</dbReference>
<dbReference type="InterPro" id="IPR036440">
    <property type="entry name" value="Peptidase_C15-like_sf"/>
</dbReference>
<dbReference type="PANTHER" id="PTHR23402">
    <property type="entry name" value="PROTEASE FAMILY C15 PYROGLUTAMYL-PEPTIDASE I-RELATED"/>
    <property type="match status" value="1"/>
</dbReference>
<dbReference type="EC" id="3.4.19.3" evidence="6"/>
<dbReference type="PIRSF" id="PIRSF015592">
    <property type="entry name" value="Prld-crbxl_pptds"/>
    <property type="match status" value="1"/>
</dbReference>
<reference evidence="8" key="1">
    <citation type="journal article" date="2022" name="Int. J. Syst. Evol. Microbiol.">
        <title>Granulimonas faecalis gen. nov., sp. nov., and Leptogranulimonas caecicola gen. nov., sp. nov., novel lactate-producing Atopobiaceae bacteria isolated from mouse intestines, and an emended description of the family Atopobiaceae.</title>
        <authorList>
            <person name="Morinaga K."/>
            <person name="Kusada H."/>
            <person name="Sakamoto S."/>
            <person name="Murakami T."/>
            <person name="Toyoda A."/>
            <person name="Mori H."/>
            <person name="Meng X.Y."/>
            <person name="Takashino M."/>
            <person name="Murotomi K."/>
            <person name="Tamaki H."/>
        </authorList>
    </citation>
    <scope>NUCLEOTIDE SEQUENCE</scope>
    <source>
        <strain evidence="8">OPF53</strain>
    </source>
</reference>
<evidence type="ECO:0000256" key="6">
    <source>
        <dbReference type="PROSITE-ProRule" id="PRU10077"/>
    </source>
</evidence>
<dbReference type="GO" id="GO:0006508">
    <property type="term" value="P:proteolysis"/>
    <property type="evidence" value="ECO:0007669"/>
    <property type="project" value="UniProtKB-KW"/>
</dbReference>
<accession>A0AAV5B1J9</accession>
<gene>
    <name evidence="8" type="primary">pcp</name>
    <name evidence="8" type="ORF">ATOP_07620</name>
</gene>
<evidence type="ECO:0000256" key="4">
    <source>
        <dbReference type="ARBA" id="ARBA00022801"/>
    </source>
</evidence>
<evidence type="ECO:0000313" key="8">
    <source>
        <dbReference type="EMBL" id="GJM55107.1"/>
    </source>
</evidence>
<name>A0AAV5B1J9_9ACTN</name>
<dbReference type="EMBL" id="BQKC01000001">
    <property type="protein sequence ID" value="GJM55107.1"/>
    <property type="molecule type" value="Genomic_DNA"/>
</dbReference>
<dbReference type="PRINTS" id="PR00706">
    <property type="entry name" value="PYROGLUPTASE"/>
</dbReference>
<keyword evidence="2" id="KW-0963">Cytoplasm</keyword>
<organism evidence="8 9">
    <name type="scientific">Granulimonas faecalis</name>
    <dbReference type="NCBI Taxonomy" id="2894155"/>
    <lineage>
        <taxon>Bacteria</taxon>
        <taxon>Bacillati</taxon>
        <taxon>Actinomycetota</taxon>
        <taxon>Coriobacteriia</taxon>
        <taxon>Coriobacteriales</taxon>
        <taxon>Kribbibacteriaceae</taxon>
        <taxon>Granulimonas</taxon>
    </lineage>
</organism>
<evidence type="ECO:0000313" key="9">
    <source>
        <dbReference type="Proteomes" id="UP001055025"/>
    </source>
</evidence>
<dbReference type="PANTHER" id="PTHR23402:SF1">
    <property type="entry name" value="PYROGLUTAMYL-PEPTIDASE I"/>
    <property type="match status" value="1"/>
</dbReference>
<dbReference type="RefSeq" id="WP_135977666.1">
    <property type="nucleotide sequence ID" value="NZ_BQKC01000001.1"/>
</dbReference>
<comment type="similarity">
    <text evidence="1">Belongs to the peptidase C15 family.</text>
</comment>
<evidence type="ECO:0000256" key="7">
    <source>
        <dbReference type="SAM" id="MobiDB-lite"/>
    </source>
</evidence>
<dbReference type="GO" id="GO:0016920">
    <property type="term" value="F:pyroglutamyl-peptidase activity"/>
    <property type="evidence" value="ECO:0007669"/>
    <property type="project" value="UniProtKB-EC"/>
</dbReference>
<dbReference type="Gene3D" id="3.40.630.20">
    <property type="entry name" value="Peptidase C15, pyroglutamyl peptidase I-like"/>
    <property type="match status" value="1"/>
</dbReference>
<dbReference type="AlphaFoldDB" id="A0AAV5B1J9"/>
<evidence type="ECO:0000256" key="5">
    <source>
        <dbReference type="ARBA" id="ARBA00022807"/>
    </source>
</evidence>
<protein>
    <recommendedName>
        <fullName evidence="6">Pyroglutamyl-peptidase I</fullName>
        <ecNumber evidence="6">3.4.19.3</ecNumber>
    </recommendedName>
</protein>
<keyword evidence="3" id="KW-0645">Protease</keyword>
<comment type="caution">
    <text evidence="8">The sequence shown here is derived from an EMBL/GenBank/DDBJ whole genome shotgun (WGS) entry which is preliminary data.</text>
</comment>
<evidence type="ECO:0000256" key="3">
    <source>
        <dbReference type="ARBA" id="ARBA00022670"/>
    </source>
</evidence>
<dbReference type="InterPro" id="IPR016125">
    <property type="entry name" value="Peptidase_C15-like"/>
</dbReference>
<dbReference type="CDD" id="cd00501">
    <property type="entry name" value="Peptidase_C15"/>
    <property type="match status" value="1"/>
</dbReference>